<organism evidence="1 2">
    <name type="scientific">Metschnikowia pulcherrima</name>
    <dbReference type="NCBI Taxonomy" id="27326"/>
    <lineage>
        <taxon>Eukaryota</taxon>
        <taxon>Fungi</taxon>
        <taxon>Dikarya</taxon>
        <taxon>Ascomycota</taxon>
        <taxon>Saccharomycotina</taxon>
        <taxon>Pichiomycetes</taxon>
        <taxon>Metschnikowiaceae</taxon>
        <taxon>Metschnikowia</taxon>
    </lineage>
</organism>
<proteinExistence type="predicted"/>
<gene>
    <name evidence="1" type="ORF">HF325_002007</name>
</gene>
<comment type="caution">
    <text evidence="1">The sequence shown here is derived from an EMBL/GenBank/DDBJ whole genome shotgun (WGS) entry which is preliminary data.</text>
</comment>
<dbReference type="EMBL" id="JACBPP010000003">
    <property type="protein sequence ID" value="KAF8002762.1"/>
    <property type="molecule type" value="Genomic_DNA"/>
</dbReference>
<accession>A0A8H7GTL4</accession>
<evidence type="ECO:0000313" key="1">
    <source>
        <dbReference type="EMBL" id="KAF8002762.1"/>
    </source>
</evidence>
<reference evidence="1" key="1">
    <citation type="submission" date="2020-10" db="EMBL/GenBank/DDBJ databases">
        <title>The Whole-Genome Sequence of Metschnikowia persimmonesis, a Novel Endophytic Yeast Species Isolated from Medicinal Plant Diospyros kaki Thumb.</title>
        <authorList>
            <person name="Rahmat E."/>
            <person name="Kang Y."/>
        </authorList>
    </citation>
    <scope>NUCLEOTIDE SEQUENCE</scope>
    <source>
        <strain evidence="1">KIOM G15050</strain>
    </source>
</reference>
<name>A0A8H7GTL4_9ASCO</name>
<evidence type="ECO:0000313" key="2">
    <source>
        <dbReference type="Proteomes" id="UP000649328"/>
    </source>
</evidence>
<dbReference type="Proteomes" id="UP000649328">
    <property type="component" value="Unassembled WGS sequence"/>
</dbReference>
<dbReference type="AlphaFoldDB" id="A0A8H7GTL4"/>
<protein>
    <submittedName>
        <fullName evidence="1">Uncharacterized protein</fullName>
    </submittedName>
</protein>
<sequence>MTREDVYTMVEATIMAIFTVKSSSLHSSNSAEKIYMSGSEFTELDATFVGLCMVHLVDKAHNSLNVYLRDEDEISRQVIKAKEQGIP</sequence>
<keyword evidence="2" id="KW-1185">Reference proteome</keyword>